<dbReference type="Proteomes" id="UP000308600">
    <property type="component" value="Unassembled WGS sequence"/>
</dbReference>
<accession>A0ACD3ASU6</accession>
<evidence type="ECO:0000313" key="2">
    <source>
        <dbReference type="Proteomes" id="UP000308600"/>
    </source>
</evidence>
<organism evidence="1 2">
    <name type="scientific">Pluteus cervinus</name>
    <dbReference type="NCBI Taxonomy" id="181527"/>
    <lineage>
        <taxon>Eukaryota</taxon>
        <taxon>Fungi</taxon>
        <taxon>Dikarya</taxon>
        <taxon>Basidiomycota</taxon>
        <taxon>Agaricomycotina</taxon>
        <taxon>Agaricomycetes</taxon>
        <taxon>Agaricomycetidae</taxon>
        <taxon>Agaricales</taxon>
        <taxon>Pluteineae</taxon>
        <taxon>Pluteaceae</taxon>
        <taxon>Pluteus</taxon>
    </lineage>
</organism>
<sequence>MAEAEHASHEVSLRVLAAVLVTMRTAADIIAIPFLAQAVDLALTLVQTVEKMKSNRSQFRSLAEETCLFVCAIHSMRIEVTESVVTLAYLRALQAFHRTVEEISSFATASVRKKWWTRFLRAQSDLEKIGELRQNLNTAIQLFNIAQTHAIYMLWVRHNTRSENGI</sequence>
<reference evidence="1 2" key="1">
    <citation type="journal article" date="2019" name="Nat. Ecol. Evol.">
        <title>Megaphylogeny resolves global patterns of mushroom evolution.</title>
        <authorList>
            <person name="Varga T."/>
            <person name="Krizsan K."/>
            <person name="Foldi C."/>
            <person name="Dima B."/>
            <person name="Sanchez-Garcia M."/>
            <person name="Sanchez-Ramirez S."/>
            <person name="Szollosi G.J."/>
            <person name="Szarkandi J.G."/>
            <person name="Papp V."/>
            <person name="Albert L."/>
            <person name="Andreopoulos W."/>
            <person name="Angelini C."/>
            <person name="Antonin V."/>
            <person name="Barry K.W."/>
            <person name="Bougher N.L."/>
            <person name="Buchanan P."/>
            <person name="Buyck B."/>
            <person name="Bense V."/>
            <person name="Catcheside P."/>
            <person name="Chovatia M."/>
            <person name="Cooper J."/>
            <person name="Damon W."/>
            <person name="Desjardin D."/>
            <person name="Finy P."/>
            <person name="Geml J."/>
            <person name="Haridas S."/>
            <person name="Hughes K."/>
            <person name="Justo A."/>
            <person name="Karasinski D."/>
            <person name="Kautmanova I."/>
            <person name="Kiss B."/>
            <person name="Kocsube S."/>
            <person name="Kotiranta H."/>
            <person name="LaButti K.M."/>
            <person name="Lechner B.E."/>
            <person name="Liimatainen K."/>
            <person name="Lipzen A."/>
            <person name="Lukacs Z."/>
            <person name="Mihaltcheva S."/>
            <person name="Morgado L.N."/>
            <person name="Niskanen T."/>
            <person name="Noordeloos M.E."/>
            <person name="Ohm R.A."/>
            <person name="Ortiz-Santana B."/>
            <person name="Ovrebo C."/>
            <person name="Racz N."/>
            <person name="Riley R."/>
            <person name="Savchenko A."/>
            <person name="Shiryaev A."/>
            <person name="Soop K."/>
            <person name="Spirin V."/>
            <person name="Szebenyi C."/>
            <person name="Tomsovsky M."/>
            <person name="Tulloss R.E."/>
            <person name="Uehling J."/>
            <person name="Grigoriev I.V."/>
            <person name="Vagvolgyi C."/>
            <person name="Papp T."/>
            <person name="Martin F.M."/>
            <person name="Miettinen O."/>
            <person name="Hibbett D.S."/>
            <person name="Nagy L.G."/>
        </authorList>
    </citation>
    <scope>NUCLEOTIDE SEQUENCE [LARGE SCALE GENOMIC DNA]</scope>
    <source>
        <strain evidence="1 2">NL-1719</strain>
    </source>
</reference>
<protein>
    <submittedName>
        <fullName evidence="1">Uncharacterized protein</fullName>
    </submittedName>
</protein>
<keyword evidence="2" id="KW-1185">Reference proteome</keyword>
<gene>
    <name evidence="1" type="ORF">BDN72DRAFT_897846</name>
</gene>
<evidence type="ECO:0000313" key="1">
    <source>
        <dbReference type="EMBL" id="TFK68790.1"/>
    </source>
</evidence>
<proteinExistence type="predicted"/>
<name>A0ACD3ASU6_9AGAR</name>
<dbReference type="EMBL" id="ML208344">
    <property type="protein sequence ID" value="TFK68790.1"/>
    <property type="molecule type" value="Genomic_DNA"/>
</dbReference>